<dbReference type="InterPro" id="IPR036770">
    <property type="entry name" value="Ankyrin_rpt-contain_sf"/>
</dbReference>
<evidence type="ECO:0000256" key="2">
    <source>
        <dbReference type="ARBA" id="ARBA00023043"/>
    </source>
</evidence>
<name>A0AAE0NF39_9PEZI</name>
<dbReference type="PROSITE" id="PS51257">
    <property type="entry name" value="PROKAR_LIPOPROTEIN"/>
    <property type="match status" value="1"/>
</dbReference>
<keyword evidence="5" id="KW-1185">Reference proteome</keyword>
<keyword evidence="2 3" id="KW-0040">ANK repeat</keyword>
<accession>A0AAE0NF39</accession>
<dbReference type="PROSITE" id="PS50297">
    <property type="entry name" value="ANK_REP_REGION"/>
    <property type="match status" value="2"/>
</dbReference>
<evidence type="ECO:0000256" key="1">
    <source>
        <dbReference type="ARBA" id="ARBA00022737"/>
    </source>
</evidence>
<dbReference type="EMBL" id="JAULSN010000002">
    <property type="protein sequence ID" value="KAK3380338.1"/>
    <property type="molecule type" value="Genomic_DNA"/>
</dbReference>
<dbReference type="Proteomes" id="UP001287356">
    <property type="component" value="Unassembled WGS sequence"/>
</dbReference>
<feature type="repeat" description="ANK" evidence="3">
    <location>
        <begin position="156"/>
        <end position="180"/>
    </location>
</feature>
<organism evidence="4 5">
    <name type="scientific">Lasiosphaeria ovina</name>
    <dbReference type="NCBI Taxonomy" id="92902"/>
    <lineage>
        <taxon>Eukaryota</taxon>
        <taxon>Fungi</taxon>
        <taxon>Dikarya</taxon>
        <taxon>Ascomycota</taxon>
        <taxon>Pezizomycotina</taxon>
        <taxon>Sordariomycetes</taxon>
        <taxon>Sordariomycetidae</taxon>
        <taxon>Sordariales</taxon>
        <taxon>Lasiosphaeriaceae</taxon>
        <taxon>Lasiosphaeria</taxon>
    </lineage>
</organism>
<protein>
    <recommendedName>
        <fullName evidence="6">Ankyrin repeat protein</fullName>
    </recommendedName>
</protein>
<evidence type="ECO:0000313" key="5">
    <source>
        <dbReference type="Proteomes" id="UP001287356"/>
    </source>
</evidence>
<sequence>MQKMLEQVTGALNLLLTACNCTSLSEQRAFLETRDIQREFKKMDDDAASMFVHRDVDSLQTYLSRTSTTSSKRSLVFDFDRELLPSPIYRKVFQGSVRASLRKPQGGLPVVTLESLATAAGVKRTTRLHEACLTRIQETVQKLIQKGADIEAKDRHGRTPLYMAALGGDEAVVRLLLGEGPISTQVEVVIRLYSWPPLKVSR</sequence>
<keyword evidence="1" id="KW-0677">Repeat</keyword>
<reference evidence="4" key="2">
    <citation type="submission" date="2023-06" db="EMBL/GenBank/DDBJ databases">
        <authorList>
            <consortium name="Lawrence Berkeley National Laboratory"/>
            <person name="Haridas S."/>
            <person name="Hensen N."/>
            <person name="Bonometti L."/>
            <person name="Westerberg I."/>
            <person name="Brannstrom I.O."/>
            <person name="Guillou S."/>
            <person name="Cros-Aarteil S."/>
            <person name="Calhoun S."/>
            <person name="Kuo A."/>
            <person name="Mondo S."/>
            <person name="Pangilinan J."/>
            <person name="Riley R."/>
            <person name="Labutti K."/>
            <person name="Andreopoulos B."/>
            <person name="Lipzen A."/>
            <person name="Chen C."/>
            <person name="Yanf M."/>
            <person name="Daum C."/>
            <person name="Ng V."/>
            <person name="Clum A."/>
            <person name="Steindorff A."/>
            <person name="Ohm R."/>
            <person name="Martin F."/>
            <person name="Silar P."/>
            <person name="Natvig D."/>
            <person name="Lalanne C."/>
            <person name="Gautier V."/>
            <person name="Ament-Velasquez S.L."/>
            <person name="Kruys A."/>
            <person name="Hutchinson M.I."/>
            <person name="Powell A.J."/>
            <person name="Barry K."/>
            <person name="Miller A.N."/>
            <person name="Grigoriev I.V."/>
            <person name="Debuchy R."/>
            <person name="Gladieux P."/>
            <person name="Thoren M.H."/>
            <person name="Johannesson H."/>
        </authorList>
    </citation>
    <scope>NUCLEOTIDE SEQUENCE</scope>
    <source>
        <strain evidence="4">CBS 958.72</strain>
    </source>
</reference>
<evidence type="ECO:0000256" key="3">
    <source>
        <dbReference type="PROSITE-ProRule" id="PRU00023"/>
    </source>
</evidence>
<dbReference type="PANTHER" id="PTHR24171:SF8">
    <property type="entry name" value="BRCA1-ASSOCIATED RING DOMAIN PROTEIN 1"/>
    <property type="match status" value="1"/>
</dbReference>
<dbReference type="Gene3D" id="1.25.40.20">
    <property type="entry name" value="Ankyrin repeat-containing domain"/>
    <property type="match status" value="1"/>
</dbReference>
<evidence type="ECO:0000313" key="4">
    <source>
        <dbReference type="EMBL" id="KAK3380338.1"/>
    </source>
</evidence>
<dbReference type="SMART" id="SM00248">
    <property type="entry name" value="ANK"/>
    <property type="match status" value="2"/>
</dbReference>
<dbReference type="PROSITE" id="PS50088">
    <property type="entry name" value="ANK_REPEAT"/>
    <property type="match status" value="2"/>
</dbReference>
<proteinExistence type="predicted"/>
<feature type="repeat" description="ANK" evidence="3">
    <location>
        <begin position="123"/>
        <end position="155"/>
    </location>
</feature>
<dbReference type="PANTHER" id="PTHR24171">
    <property type="entry name" value="ANKYRIN REPEAT DOMAIN-CONTAINING PROTEIN 39-RELATED"/>
    <property type="match status" value="1"/>
</dbReference>
<reference evidence="4" key="1">
    <citation type="journal article" date="2023" name="Mol. Phylogenet. Evol.">
        <title>Genome-scale phylogeny and comparative genomics of the fungal order Sordariales.</title>
        <authorList>
            <person name="Hensen N."/>
            <person name="Bonometti L."/>
            <person name="Westerberg I."/>
            <person name="Brannstrom I.O."/>
            <person name="Guillou S."/>
            <person name="Cros-Aarteil S."/>
            <person name="Calhoun S."/>
            <person name="Haridas S."/>
            <person name="Kuo A."/>
            <person name="Mondo S."/>
            <person name="Pangilinan J."/>
            <person name="Riley R."/>
            <person name="LaButti K."/>
            <person name="Andreopoulos B."/>
            <person name="Lipzen A."/>
            <person name="Chen C."/>
            <person name="Yan M."/>
            <person name="Daum C."/>
            <person name="Ng V."/>
            <person name="Clum A."/>
            <person name="Steindorff A."/>
            <person name="Ohm R.A."/>
            <person name="Martin F."/>
            <person name="Silar P."/>
            <person name="Natvig D.O."/>
            <person name="Lalanne C."/>
            <person name="Gautier V."/>
            <person name="Ament-Velasquez S.L."/>
            <person name="Kruys A."/>
            <person name="Hutchinson M.I."/>
            <person name="Powell A.J."/>
            <person name="Barry K."/>
            <person name="Miller A.N."/>
            <person name="Grigoriev I.V."/>
            <person name="Debuchy R."/>
            <person name="Gladieux P."/>
            <person name="Hiltunen Thoren M."/>
            <person name="Johannesson H."/>
        </authorList>
    </citation>
    <scope>NUCLEOTIDE SEQUENCE</scope>
    <source>
        <strain evidence="4">CBS 958.72</strain>
    </source>
</reference>
<dbReference type="GO" id="GO:0085020">
    <property type="term" value="P:protein K6-linked ubiquitination"/>
    <property type="evidence" value="ECO:0007669"/>
    <property type="project" value="TreeGrafter"/>
</dbReference>
<evidence type="ECO:0008006" key="6">
    <source>
        <dbReference type="Google" id="ProtNLM"/>
    </source>
</evidence>
<dbReference type="InterPro" id="IPR002110">
    <property type="entry name" value="Ankyrin_rpt"/>
</dbReference>
<dbReference type="SUPFAM" id="SSF48403">
    <property type="entry name" value="Ankyrin repeat"/>
    <property type="match status" value="1"/>
</dbReference>
<gene>
    <name evidence="4" type="ORF">B0T24DRAFT_190910</name>
</gene>
<dbReference type="GO" id="GO:0004842">
    <property type="term" value="F:ubiquitin-protein transferase activity"/>
    <property type="evidence" value="ECO:0007669"/>
    <property type="project" value="TreeGrafter"/>
</dbReference>
<comment type="caution">
    <text evidence="4">The sequence shown here is derived from an EMBL/GenBank/DDBJ whole genome shotgun (WGS) entry which is preliminary data.</text>
</comment>
<dbReference type="Pfam" id="PF13637">
    <property type="entry name" value="Ank_4"/>
    <property type="match status" value="1"/>
</dbReference>
<dbReference type="AlphaFoldDB" id="A0AAE0NF39"/>